<dbReference type="Gene3D" id="3.10.50.40">
    <property type="match status" value="1"/>
</dbReference>
<protein>
    <recommendedName>
        <fullName evidence="4">PpiC domain-containing protein</fullName>
    </recommendedName>
</protein>
<gene>
    <name evidence="2" type="ORF">COV55_00075</name>
</gene>
<dbReference type="InterPro" id="IPR027304">
    <property type="entry name" value="Trigger_fact/SurA_dom_sf"/>
</dbReference>
<evidence type="ECO:0000256" key="1">
    <source>
        <dbReference type="SAM" id="Phobius"/>
    </source>
</evidence>
<dbReference type="SUPFAM" id="SSF54534">
    <property type="entry name" value="FKBP-like"/>
    <property type="match status" value="1"/>
</dbReference>
<evidence type="ECO:0008006" key="4">
    <source>
        <dbReference type="Google" id="ProtNLM"/>
    </source>
</evidence>
<organism evidence="2 3">
    <name type="scientific">Candidatus Komeilibacteria bacterium CG11_big_fil_rev_8_21_14_0_20_36_20</name>
    <dbReference type="NCBI Taxonomy" id="1974477"/>
    <lineage>
        <taxon>Bacteria</taxon>
        <taxon>Candidatus Komeiliibacteriota</taxon>
    </lineage>
</organism>
<keyword evidence="1" id="KW-1133">Transmembrane helix</keyword>
<dbReference type="Proteomes" id="UP000230564">
    <property type="component" value="Unassembled WGS sequence"/>
</dbReference>
<keyword evidence="1" id="KW-0812">Transmembrane</keyword>
<dbReference type="GO" id="GO:0003755">
    <property type="term" value="F:peptidyl-prolyl cis-trans isomerase activity"/>
    <property type="evidence" value="ECO:0007669"/>
    <property type="project" value="InterPro"/>
</dbReference>
<keyword evidence="1" id="KW-0472">Membrane</keyword>
<proteinExistence type="predicted"/>
<dbReference type="AlphaFoldDB" id="A0A2H0NEP9"/>
<dbReference type="InterPro" id="IPR046357">
    <property type="entry name" value="PPIase_dom_sf"/>
</dbReference>
<evidence type="ECO:0000313" key="2">
    <source>
        <dbReference type="EMBL" id="PIR07368.1"/>
    </source>
</evidence>
<sequence>MKSKLIWAIIIIGLIVISQFLAVKMIYAHKISGVPAHWLADIYNLKAGVINEELTKDDITISLEEYFENQNFVEKFLSKTMETPLDKGTIYNFVWDKLIRSSWLNRFADSRNLKVSDEEMEYHLASINNIEDLKTTAQNDFGLSFEEYKDLVIRPFILEAKVYEYLLDNYNDISGIQKAEAAYTALESGDAFTKVAEEFSDDLNYVDNSIWLTSEDLVDFYEPIKDLKEGEFGKIVLVPGAYVIWYVQSIEQEIDLSVWEVKGILIQAKTMDEFFQDYLNYINIQKFY</sequence>
<comment type="caution">
    <text evidence="2">The sequence shown here is derived from an EMBL/GenBank/DDBJ whole genome shotgun (WGS) entry which is preliminary data.</text>
</comment>
<evidence type="ECO:0000313" key="3">
    <source>
        <dbReference type="Proteomes" id="UP000230564"/>
    </source>
</evidence>
<dbReference type="EMBL" id="PCWQ01000002">
    <property type="protein sequence ID" value="PIR07368.1"/>
    <property type="molecule type" value="Genomic_DNA"/>
</dbReference>
<name>A0A2H0NEP9_9BACT</name>
<feature type="transmembrane region" description="Helical" evidence="1">
    <location>
        <begin position="6"/>
        <end position="27"/>
    </location>
</feature>
<accession>A0A2H0NEP9</accession>
<reference evidence="2 3" key="1">
    <citation type="submission" date="2017-09" db="EMBL/GenBank/DDBJ databases">
        <title>Depth-based differentiation of microbial function through sediment-hosted aquifers and enrichment of novel symbionts in the deep terrestrial subsurface.</title>
        <authorList>
            <person name="Probst A.J."/>
            <person name="Ladd B."/>
            <person name="Jarett J.K."/>
            <person name="Geller-Mcgrath D.E."/>
            <person name="Sieber C.M."/>
            <person name="Emerson J.B."/>
            <person name="Anantharaman K."/>
            <person name="Thomas B.C."/>
            <person name="Malmstrom R."/>
            <person name="Stieglmeier M."/>
            <person name="Klingl A."/>
            <person name="Woyke T."/>
            <person name="Ryan C.M."/>
            <person name="Banfield J.F."/>
        </authorList>
    </citation>
    <scope>NUCLEOTIDE SEQUENCE [LARGE SCALE GENOMIC DNA]</scope>
    <source>
        <strain evidence="2">CG11_big_fil_rev_8_21_14_0_20_36_20</strain>
    </source>
</reference>
<dbReference type="SUPFAM" id="SSF109998">
    <property type="entry name" value="Triger factor/SurA peptide-binding domain-like"/>
    <property type="match status" value="1"/>
</dbReference>